<protein>
    <recommendedName>
        <fullName evidence="3">Lipoprotein</fullName>
    </recommendedName>
</protein>
<dbReference type="Proteomes" id="UP001597418">
    <property type="component" value="Unassembled WGS sequence"/>
</dbReference>
<name>A0ABW5UG88_9SPHI</name>
<comment type="caution">
    <text evidence="1">The sequence shown here is derived from an EMBL/GenBank/DDBJ whole genome shotgun (WGS) entry which is preliminary data.</text>
</comment>
<reference evidence="2" key="1">
    <citation type="journal article" date="2019" name="Int. J. Syst. Evol. Microbiol.">
        <title>The Global Catalogue of Microorganisms (GCM) 10K type strain sequencing project: providing services to taxonomists for standard genome sequencing and annotation.</title>
        <authorList>
            <consortium name="The Broad Institute Genomics Platform"/>
            <consortium name="The Broad Institute Genome Sequencing Center for Infectious Disease"/>
            <person name="Wu L."/>
            <person name="Ma J."/>
        </authorList>
    </citation>
    <scope>NUCLEOTIDE SEQUENCE [LARGE SCALE GENOMIC DNA]</scope>
    <source>
        <strain evidence="2">KCTC 42247</strain>
    </source>
</reference>
<keyword evidence="2" id="KW-1185">Reference proteome</keyword>
<organism evidence="1 2">
    <name type="scientific">Sphingobacterium populi</name>
    <dbReference type="NCBI Taxonomy" id="1812824"/>
    <lineage>
        <taxon>Bacteria</taxon>
        <taxon>Pseudomonadati</taxon>
        <taxon>Bacteroidota</taxon>
        <taxon>Sphingobacteriia</taxon>
        <taxon>Sphingobacteriales</taxon>
        <taxon>Sphingobacteriaceae</taxon>
        <taxon>Sphingobacterium</taxon>
    </lineage>
</organism>
<dbReference type="PROSITE" id="PS51257">
    <property type="entry name" value="PROKAR_LIPOPROTEIN"/>
    <property type="match status" value="1"/>
</dbReference>
<dbReference type="RefSeq" id="WP_156472373.1">
    <property type="nucleotide sequence ID" value="NZ_JBHUMB010000014.1"/>
</dbReference>
<gene>
    <name evidence="1" type="ORF">ACFSQ6_12090</name>
</gene>
<accession>A0ABW5UG88</accession>
<dbReference type="EMBL" id="JBHUMB010000014">
    <property type="protein sequence ID" value="MFD2744131.1"/>
    <property type="molecule type" value="Genomic_DNA"/>
</dbReference>
<evidence type="ECO:0000313" key="1">
    <source>
        <dbReference type="EMBL" id="MFD2744131.1"/>
    </source>
</evidence>
<evidence type="ECO:0000313" key="2">
    <source>
        <dbReference type="Proteomes" id="UP001597418"/>
    </source>
</evidence>
<evidence type="ECO:0008006" key="3">
    <source>
        <dbReference type="Google" id="ProtNLM"/>
    </source>
</evidence>
<sequence length="114" mass="12903">MRTSLLLAFFTVAIILTSSCAALFRKYDNYMQEWKGQDEELVYKVYGPPMRTQELRDGRKLVAYDFQSSGAEQPVYCSINFELKDSTVMSAKYDGNLSAVQRNIKGPNGAKLVD</sequence>
<proteinExistence type="predicted"/>